<dbReference type="SUPFAM" id="SSF56935">
    <property type="entry name" value="Porins"/>
    <property type="match status" value="1"/>
</dbReference>
<evidence type="ECO:0000256" key="10">
    <source>
        <dbReference type="SAM" id="SignalP"/>
    </source>
</evidence>
<comment type="subcellular location">
    <subcellularLocation>
        <location evidence="1 8">Cell outer membrane</location>
        <topology evidence="1 8">Multi-pass membrane protein</topology>
    </subcellularLocation>
</comment>
<evidence type="ECO:0000256" key="7">
    <source>
        <dbReference type="ARBA" id="ARBA00023237"/>
    </source>
</evidence>
<dbReference type="InterPro" id="IPR039426">
    <property type="entry name" value="TonB-dep_rcpt-like"/>
</dbReference>
<keyword evidence="10" id="KW-0732">Signal</keyword>
<keyword evidence="14" id="KW-1185">Reference proteome</keyword>
<keyword evidence="3 8" id="KW-1134">Transmembrane beta strand</keyword>
<dbReference type="Gene3D" id="2.40.170.20">
    <property type="entry name" value="TonB-dependent receptor, beta-barrel domain"/>
    <property type="match status" value="1"/>
</dbReference>
<evidence type="ECO:0000256" key="1">
    <source>
        <dbReference type="ARBA" id="ARBA00004571"/>
    </source>
</evidence>
<evidence type="ECO:0000259" key="11">
    <source>
        <dbReference type="Pfam" id="PF00593"/>
    </source>
</evidence>
<evidence type="ECO:0000256" key="9">
    <source>
        <dbReference type="RuleBase" id="RU003357"/>
    </source>
</evidence>
<name>A0A7D4QFW3_9SPHI</name>
<proteinExistence type="inferred from homology"/>
<dbReference type="PROSITE" id="PS52016">
    <property type="entry name" value="TONB_DEPENDENT_REC_3"/>
    <property type="match status" value="1"/>
</dbReference>
<dbReference type="KEGG" id="mmab:HQ865_13215"/>
<dbReference type="Pfam" id="PF07715">
    <property type="entry name" value="Plug"/>
    <property type="match status" value="1"/>
</dbReference>
<evidence type="ECO:0000256" key="2">
    <source>
        <dbReference type="ARBA" id="ARBA00022448"/>
    </source>
</evidence>
<feature type="signal peptide" evidence="10">
    <location>
        <begin position="1"/>
        <end position="25"/>
    </location>
</feature>
<dbReference type="NCBIfam" id="TIGR04056">
    <property type="entry name" value="OMP_RagA_SusC"/>
    <property type="match status" value="1"/>
</dbReference>
<dbReference type="Gene3D" id="2.60.40.1120">
    <property type="entry name" value="Carboxypeptidase-like, regulatory domain"/>
    <property type="match status" value="1"/>
</dbReference>
<gene>
    <name evidence="13" type="ORF">HQ865_13215</name>
</gene>
<evidence type="ECO:0000259" key="12">
    <source>
        <dbReference type="Pfam" id="PF07715"/>
    </source>
</evidence>
<dbReference type="InterPro" id="IPR008969">
    <property type="entry name" value="CarboxyPept-like_regulatory"/>
</dbReference>
<protein>
    <submittedName>
        <fullName evidence="13">TonB-dependent receptor</fullName>
    </submittedName>
</protein>
<feature type="domain" description="TonB-dependent receptor-like beta-barrel" evidence="11">
    <location>
        <begin position="433"/>
        <end position="970"/>
    </location>
</feature>
<reference evidence="13 14" key="1">
    <citation type="submission" date="2020-05" db="EMBL/GenBank/DDBJ databases">
        <title>Mucilaginibacter mali sp. nov.</title>
        <authorList>
            <person name="Kim H.S."/>
            <person name="Lee K.C."/>
            <person name="Suh M.K."/>
            <person name="Kim J.-S."/>
            <person name="Han K.-I."/>
            <person name="Eom M.K."/>
            <person name="Shin Y.K."/>
            <person name="Lee J.-S."/>
        </authorList>
    </citation>
    <scope>NUCLEOTIDE SEQUENCE [LARGE SCALE GENOMIC DNA]</scope>
    <source>
        <strain evidence="13 14">G2-14</strain>
    </source>
</reference>
<dbReference type="Gene3D" id="2.170.130.10">
    <property type="entry name" value="TonB-dependent receptor, plug domain"/>
    <property type="match status" value="1"/>
</dbReference>
<dbReference type="EMBL" id="CP054139">
    <property type="protein sequence ID" value="QKJ30672.1"/>
    <property type="molecule type" value="Genomic_DNA"/>
</dbReference>
<evidence type="ECO:0000313" key="14">
    <source>
        <dbReference type="Proteomes" id="UP000505355"/>
    </source>
</evidence>
<accession>A0A7D4QFW3</accession>
<evidence type="ECO:0000256" key="5">
    <source>
        <dbReference type="ARBA" id="ARBA00023077"/>
    </source>
</evidence>
<dbReference type="AlphaFoldDB" id="A0A7D4QFW3"/>
<dbReference type="InterPro" id="IPR000531">
    <property type="entry name" value="Beta-barrel_TonB"/>
</dbReference>
<dbReference type="SUPFAM" id="SSF49464">
    <property type="entry name" value="Carboxypeptidase regulatory domain-like"/>
    <property type="match status" value="1"/>
</dbReference>
<organism evidence="13 14">
    <name type="scientific">Mucilaginibacter mali</name>
    <dbReference type="NCBI Taxonomy" id="2740462"/>
    <lineage>
        <taxon>Bacteria</taxon>
        <taxon>Pseudomonadati</taxon>
        <taxon>Bacteroidota</taxon>
        <taxon>Sphingobacteriia</taxon>
        <taxon>Sphingobacteriales</taxon>
        <taxon>Sphingobacteriaceae</taxon>
        <taxon>Mucilaginibacter</taxon>
    </lineage>
</organism>
<dbReference type="Pfam" id="PF00593">
    <property type="entry name" value="TonB_dep_Rec_b-barrel"/>
    <property type="match status" value="1"/>
</dbReference>
<evidence type="ECO:0000313" key="13">
    <source>
        <dbReference type="EMBL" id="QKJ30672.1"/>
    </source>
</evidence>
<dbReference type="RefSeq" id="WP_173415345.1">
    <property type="nucleotide sequence ID" value="NZ_CP054139.1"/>
</dbReference>
<dbReference type="InterPro" id="IPR023996">
    <property type="entry name" value="TonB-dep_OMP_SusC/RagA"/>
</dbReference>
<dbReference type="Proteomes" id="UP000505355">
    <property type="component" value="Chromosome"/>
</dbReference>
<keyword evidence="4 8" id="KW-0812">Transmembrane</keyword>
<evidence type="ECO:0000256" key="4">
    <source>
        <dbReference type="ARBA" id="ARBA00022692"/>
    </source>
</evidence>
<sequence>MKGIFTKTPVLIAFCCLLFITSVFAQNTTVTGVVTDGLARVSLPGTSVVVKGTTNGTQTDVNGKYTISAPANAILVFTSIGYDKQEIAISGKTEINVTLTSTTQQLNQVVVVGYGTQRKRDLTGAISSVKGEDISKFTVTNPIAALQGNVAGLSIVNSGTPGASPVVRIRGIASTTTADPLYVVDGLLQTNIDFLNPNDIETIDLLKDASSTAIYGLRGANGVIAITTKRAAKGKTTVSFQTNVGIQHVNNKIDVVDANGFKKLYSAQLANLNAAPFDYTNYTANTNWQDLILQNAVINTNNLTVSNNNDKSTTVFNVGYSNQDGVVKYGNYKKYLVRLTEEIKLNNNIKVGGSVNGFRWTQDPTAVGLNAGVYAAPIVGVQQPGTGLYYTMPSFQRAQVGNPLYAIDRGRGNSINGGYRINGNVFAEVRFLKDFVFRSTFYTDLGFNNARSYSGLPYTVVNLGEGTTPTATFFDNTVRTSVSQSANEYRNFQQDHVVTYDKDLANGHRLSVTAGFTTFHTSSTLLSGSRTDTTLNVPFNSDLWYLNIINANNPVSNSGSGTLETQAGGFARASYAYKNKYLVNATIRRDGSSRFAPQNRWGTFGSVGLGWVASDEDFFKKFAPAIDYMKFRASFGKQGNQNGVQPNLYQQTLTTASTAVFGDNVYPAIKYAYRPDSNLHWETVTGIDVGMELRLLRNRLTVDVGLYNKTSDGILTSFVLPGSADQSQRYYTNLGKVTNKGIEVNLGWSDNIGKDFSYRINTNFSYNKNVVNSLGNSTEFKLLGNGGNNVTESSQSIGYFYGYKQVGIYQSTADLTNQPHFSNSLPGDIAYADINGDGQITTADRTYLGTPFPPYSYGLSVSLGYKGFDALLSGQGVAGNKIWLQRRTANFAVLNYESNRLNAWTAPGTSNVEPILDNSRGNNYLFSSYYLEPGDYFRLRNIQLGYSLPINVVSKIGIQRIRVFVSGENLKVWTKATGYSPEPQLGDILGAGADNGTYPVPAIYTVGVNVTF</sequence>
<keyword evidence="13" id="KW-0675">Receptor</keyword>
<feature type="domain" description="TonB-dependent receptor plug" evidence="12">
    <location>
        <begin position="119"/>
        <end position="223"/>
    </location>
</feature>
<dbReference type="InterPro" id="IPR037066">
    <property type="entry name" value="Plug_dom_sf"/>
</dbReference>
<evidence type="ECO:0000256" key="3">
    <source>
        <dbReference type="ARBA" id="ARBA00022452"/>
    </source>
</evidence>
<dbReference type="InterPro" id="IPR023997">
    <property type="entry name" value="TonB-dep_OMP_SusC/RagA_CS"/>
</dbReference>
<keyword evidence="6 8" id="KW-0472">Membrane</keyword>
<dbReference type="Pfam" id="PF13715">
    <property type="entry name" value="CarbopepD_reg_2"/>
    <property type="match status" value="1"/>
</dbReference>
<dbReference type="GO" id="GO:0009279">
    <property type="term" value="C:cell outer membrane"/>
    <property type="evidence" value="ECO:0007669"/>
    <property type="project" value="UniProtKB-SubCell"/>
</dbReference>
<feature type="chain" id="PRO_5028900361" evidence="10">
    <location>
        <begin position="26"/>
        <end position="1012"/>
    </location>
</feature>
<evidence type="ECO:0000256" key="8">
    <source>
        <dbReference type="PROSITE-ProRule" id="PRU01360"/>
    </source>
</evidence>
<keyword evidence="5 9" id="KW-0798">TonB box</keyword>
<keyword evidence="7 8" id="KW-0998">Cell outer membrane</keyword>
<dbReference type="NCBIfam" id="TIGR04057">
    <property type="entry name" value="SusC_RagA_signa"/>
    <property type="match status" value="1"/>
</dbReference>
<comment type="similarity">
    <text evidence="8 9">Belongs to the TonB-dependent receptor family.</text>
</comment>
<dbReference type="InterPro" id="IPR036942">
    <property type="entry name" value="Beta-barrel_TonB_sf"/>
</dbReference>
<keyword evidence="2 8" id="KW-0813">Transport</keyword>
<dbReference type="InterPro" id="IPR012910">
    <property type="entry name" value="Plug_dom"/>
</dbReference>
<evidence type="ECO:0000256" key="6">
    <source>
        <dbReference type="ARBA" id="ARBA00023136"/>
    </source>
</evidence>